<feature type="signal peptide" evidence="2">
    <location>
        <begin position="1"/>
        <end position="20"/>
    </location>
</feature>
<feature type="region of interest" description="Disordered" evidence="1">
    <location>
        <begin position="78"/>
        <end position="99"/>
    </location>
</feature>
<organism evidence="3 4">
    <name type="scientific">Corallococcus soli</name>
    <dbReference type="NCBI Taxonomy" id="2710757"/>
    <lineage>
        <taxon>Bacteria</taxon>
        <taxon>Pseudomonadati</taxon>
        <taxon>Myxococcota</taxon>
        <taxon>Myxococcia</taxon>
        <taxon>Myxococcales</taxon>
        <taxon>Cystobacterineae</taxon>
        <taxon>Myxococcaceae</taxon>
        <taxon>Corallococcus</taxon>
    </lineage>
</organism>
<comment type="caution">
    <text evidence="3">The sequence shown here is derived from an EMBL/GenBank/DDBJ whole genome shotgun (WGS) entry which is preliminary data.</text>
</comment>
<keyword evidence="4" id="KW-1185">Reference proteome</keyword>
<gene>
    <name evidence="3" type="ORF">G4177_15310</name>
</gene>
<accession>A0ABR9PNP3</accession>
<evidence type="ECO:0000313" key="3">
    <source>
        <dbReference type="EMBL" id="MBE4749532.1"/>
    </source>
</evidence>
<name>A0ABR9PNP3_9BACT</name>
<feature type="chain" id="PRO_5046737463" evidence="2">
    <location>
        <begin position="21"/>
        <end position="512"/>
    </location>
</feature>
<sequence>MRTDAFVLAVVLLATGCASAPRAPGRGRSLSHAQHVTPASAWGEAPGEEPPRAESSPPSSLAGPEVQQRLLRRQGLRDDATGASHGGVAGAVGGGEPRPELTRQAILEAIDEMKDSRGGVAAAFSKLAARPPALGGWGLNGVFTRYLDQGSHQLAWLQGALGSATALTDAASEVGDSGMELGLLGMTGPRLQAALFGTLLLATWVDFLHLSDAVLRHCPMCSVEKLFADLHRVQGMMEPTLTGLSSLDPARVEVAATAMPELMGKLTREFDALHRETRATMKLGGQVIAAMQAVEALTLISTLKMSLPRLPPSTPATLGVGLVMSSGGVMVGSRMVVSAEWVEMMRRLVQAGVLSVPAVSAAVRIHGGQVLMAQAHQDLPKGVRDALGDSPEVRGMQVTDRAGAGMSKAPKHHVLPQEHREWFAQRGFRDDLDIDNFCVRLEQAHHEAIHGGGNWRLGRTWPGEWNRMIMEVLRDAEAEAGRQLTRNAVLRIVGNNMKLYDIPMNFTKGRSR</sequence>
<dbReference type="InterPro" id="IPR011755">
    <property type="entry name" value="CHP02269_MYXXA"/>
</dbReference>
<reference evidence="3 4" key="1">
    <citation type="submission" date="2020-02" db="EMBL/GenBank/DDBJ databases">
        <authorList>
            <person name="Babadi Z.K."/>
            <person name="Risdian C."/>
            <person name="Ebrahimipour G.H."/>
            <person name="Wink J."/>
        </authorList>
    </citation>
    <scope>NUCLEOTIDE SEQUENCE [LARGE SCALE GENOMIC DNA]</scope>
    <source>
        <strain evidence="3 4">ZKHCc1 1396</strain>
    </source>
</reference>
<feature type="compositionally biased region" description="Gly residues" evidence="1">
    <location>
        <begin position="84"/>
        <end position="96"/>
    </location>
</feature>
<dbReference type="Proteomes" id="UP001516472">
    <property type="component" value="Unassembled WGS sequence"/>
</dbReference>
<evidence type="ECO:0000313" key="4">
    <source>
        <dbReference type="Proteomes" id="UP001516472"/>
    </source>
</evidence>
<evidence type="ECO:0000256" key="2">
    <source>
        <dbReference type="SAM" id="SignalP"/>
    </source>
</evidence>
<keyword evidence="2" id="KW-0732">Signal</keyword>
<protein>
    <submittedName>
        <fullName evidence="3">DUF2380 domain-containing protein</fullName>
    </submittedName>
</protein>
<evidence type="ECO:0000256" key="1">
    <source>
        <dbReference type="SAM" id="MobiDB-lite"/>
    </source>
</evidence>
<dbReference type="PROSITE" id="PS51257">
    <property type="entry name" value="PROKAR_LIPOPROTEIN"/>
    <property type="match status" value="1"/>
</dbReference>
<feature type="region of interest" description="Disordered" evidence="1">
    <location>
        <begin position="20"/>
        <end position="66"/>
    </location>
</feature>
<proteinExistence type="predicted"/>
<dbReference type="Pfam" id="PF09533">
    <property type="entry name" value="DUF2380"/>
    <property type="match status" value="1"/>
</dbReference>
<dbReference type="EMBL" id="JAAIYO010000003">
    <property type="protein sequence ID" value="MBE4749532.1"/>
    <property type="molecule type" value="Genomic_DNA"/>
</dbReference>